<evidence type="ECO:0000259" key="5">
    <source>
        <dbReference type="Pfam" id="PF24883"/>
    </source>
</evidence>
<dbReference type="SMART" id="SM00248">
    <property type="entry name" value="ANK"/>
    <property type="match status" value="3"/>
</dbReference>
<proteinExistence type="predicted"/>
<dbReference type="InterPro" id="IPR002110">
    <property type="entry name" value="Ankyrin_rpt"/>
</dbReference>
<dbReference type="Pfam" id="PF24883">
    <property type="entry name" value="NPHP3_N"/>
    <property type="match status" value="1"/>
</dbReference>
<dbReference type="PROSITE" id="PS50297">
    <property type="entry name" value="ANK_REP_REGION"/>
    <property type="match status" value="1"/>
</dbReference>
<dbReference type="InterPro" id="IPR054471">
    <property type="entry name" value="GPIID_WHD"/>
</dbReference>
<dbReference type="Gene3D" id="1.25.40.20">
    <property type="entry name" value="Ankyrin repeat-containing domain"/>
    <property type="match status" value="1"/>
</dbReference>
<reference evidence="6" key="1">
    <citation type="journal article" date="2023" name="Mol. Phylogenet. Evol.">
        <title>Genome-scale phylogeny and comparative genomics of the fungal order Sordariales.</title>
        <authorList>
            <person name="Hensen N."/>
            <person name="Bonometti L."/>
            <person name="Westerberg I."/>
            <person name="Brannstrom I.O."/>
            <person name="Guillou S."/>
            <person name="Cros-Aarteil S."/>
            <person name="Calhoun S."/>
            <person name="Haridas S."/>
            <person name="Kuo A."/>
            <person name="Mondo S."/>
            <person name="Pangilinan J."/>
            <person name="Riley R."/>
            <person name="LaButti K."/>
            <person name="Andreopoulos B."/>
            <person name="Lipzen A."/>
            <person name="Chen C."/>
            <person name="Yan M."/>
            <person name="Daum C."/>
            <person name="Ng V."/>
            <person name="Clum A."/>
            <person name="Steindorff A."/>
            <person name="Ohm R.A."/>
            <person name="Martin F."/>
            <person name="Silar P."/>
            <person name="Natvig D.O."/>
            <person name="Lalanne C."/>
            <person name="Gautier V."/>
            <person name="Ament-Velasquez S.L."/>
            <person name="Kruys A."/>
            <person name="Hutchinson M.I."/>
            <person name="Powell A.J."/>
            <person name="Barry K."/>
            <person name="Miller A.N."/>
            <person name="Grigoriev I.V."/>
            <person name="Debuchy R."/>
            <person name="Gladieux P."/>
            <person name="Hiltunen Thoren M."/>
            <person name="Johannesson H."/>
        </authorList>
    </citation>
    <scope>NUCLEOTIDE SEQUENCE</scope>
    <source>
        <strain evidence="6">CBS 141.50</strain>
    </source>
</reference>
<evidence type="ECO:0000313" key="6">
    <source>
        <dbReference type="EMBL" id="KAK4141973.1"/>
    </source>
</evidence>
<keyword evidence="7" id="KW-1185">Reference proteome</keyword>
<feature type="domain" description="Nephrocystin 3-like N-terminal" evidence="5">
    <location>
        <begin position="301"/>
        <end position="425"/>
    </location>
</feature>
<organism evidence="6 7">
    <name type="scientific">Dichotomopilus funicola</name>
    <dbReference type="NCBI Taxonomy" id="1934379"/>
    <lineage>
        <taxon>Eukaryota</taxon>
        <taxon>Fungi</taxon>
        <taxon>Dikarya</taxon>
        <taxon>Ascomycota</taxon>
        <taxon>Pezizomycotina</taxon>
        <taxon>Sordariomycetes</taxon>
        <taxon>Sordariomycetidae</taxon>
        <taxon>Sordariales</taxon>
        <taxon>Chaetomiaceae</taxon>
        <taxon>Dichotomopilus</taxon>
    </lineage>
</organism>
<reference evidence="6" key="2">
    <citation type="submission" date="2023-05" db="EMBL/GenBank/DDBJ databases">
        <authorList>
            <consortium name="Lawrence Berkeley National Laboratory"/>
            <person name="Steindorff A."/>
            <person name="Hensen N."/>
            <person name="Bonometti L."/>
            <person name="Westerberg I."/>
            <person name="Brannstrom I.O."/>
            <person name="Guillou S."/>
            <person name="Cros-Aarteil S."/>
            <person name="Calhoun S."/>
            <person name="Haridas S."/>
            <person name="Kuo A."/>
            <person name="Mondo S."/>
            <person name="Pangilinan J."/>
            <person name="Riley R."/>
            <person name="Labutti K."/>
            <person name="Andreopoulos B."/>
            <person name="Lipzen A."/>
            <person name="Chen C."/>
            <person name="Yanf M."/>
            <person name="Daum C."/>
            <person name="Ng V."/>
            <person name="Clum A."/>
            <person name="Ohm R."/>
            <person name="Martin F."/>
            <person name="Silar P."/>
            <person name="Natvig D."/>
            <person name="Lalanne C."/>
            <person name="Gautier V."/>
            <person name="Ament-Velasquez S.L."/>
            <person name="Kruys A."/>
            <person name="Hutchinson M.I."/>
            <person name="Powell A.J."/>
            <person name="Barry K."/>
            <person name="Miller A.N."/>
            <person name="Grigoriev I.V."/>
            <person name="Debuchy R."/>
            <person name="Gladieux P."/>
            <person name="Thoren M.H."/>
            <person name="Johannesson H."/>
        </authorList>
    </citation>
    <scope>NUCLEOTIDE SEQUENCE</scope>
    <source>
        <strain evidence="6">CBS 141.50</strain>
    </source>
</reference>
<dbReference type="Pfam" id="PF12796">
    <property type="entry name" value="Ank_2"/>
    <property type="match status" value="1"/>
</dbReference>
<dbReference type="Pfam" id="PF13637">
    <property type="entry name" value="Ank_4"/>
    <property type="match status" value="1"/>
</dbReference>
<protein>
    <submittedName>
        <fullName evidence="6">Uncharacterized protein</fullName>
    </submittedName>
</protein>
<feature type="repeat" description="ANK" evidence="2">
    <location>
        <begin position="870"/>
        <end position="894"/>
    </location>
</feature>
<evidence type="ECO:0000256" key="1">
    <source>
        <dbReference type="ARBA" id="ARBA00022737"/>
    </source>
</evidence>
<dbReference type="InterPro" id="IPR056125">
    <property type="entry name" value="DUF7708"/>
</dbReference>
<evidence type="ECO:0000256" key="2">
    <source>
        <dbReference type="PROSITE-ProRule" id="PRU00023"/>
    </source>
</evidence>
<dbReference type="Proteomes" id="UP001302676">
    <property type="component" value="Unassembled WGS sequence"/>
</dbReference>
<evidence type="ECO:0000313" key="7">
    <source>
        <dbReference type="Proteomes" id="UP001302676"/>
    </source>
</evidence>
<feature type="domain" description="DUF7708" evidence="4">
    <location>
        <begin position="73"/>
        <end position="210"/>
    </location>
</feature>
<dbReference type="InterPro" id="IPR056884">
    <property type="entry name" value="NPHP3-like_N"/>
</dbReference>
<dbReference type="EMBL" id="MU853603">
    <property type="protein sequence ID" value="KAK4141973.1"/>
    <property type="molecule type" value="Genomic_DNA"/>
</dbReference>
<keyword evidence="2" id="KW-0040">ANK repeat</keyword>
<dbReference type="GeneID" id="87817969"/>
<dbReference type="Pfam" id="PF22939">
    <property type="entry name" value="WHD_GPIID"/>
    <property type="match status" value="1"/>
</dbReference>
<keyword evidence="1" id="KW-0677">Repeat</keyword>
<name>A0AAN6UZF6_9PEZI</name>
<dbReference type="SUPFAM" id="SSF48403">
    <property type="entry name" value="Ankyrin repeat"/>
    <property type="match status" value="1"/>
</dbReference>
<accession>A0AAN6UZF6</accession>
<evidence type="ECO:0000259" key="4">
    <source>
        <dbReference type="Pfam" id="PF24809"/>
    </source>
</evidence>
<dbReference type="PANTHER" id="PTHR10039">
    <property type="entry name" value="AMELOGENIN"/>
    <property type="match status" value="1"/>
</dbReference>
<dbReference type="RefSeq" id="XP_062635344.1">
    <property type="nucleotide sequence ID" value="XM_062781356.1"/>
</dbReference>
<dbReference type="PROSITE" id="PS50088">
    <property type="entry name" value="ANK_REPEAT"/>
    <property type="match status" value="1"/>
</dbReference>
<evidence type="ECO:0000259" key="3">
    <source>
        <dbReference type="Pfam" id="PF22939"/>
    </source>
</evidence>
<dbReference type="PANTHER" id="PTHR10039:SF10">
    <property type="entry name" value="NACHT DOMAIN-CONTAINING PROTEIN"/>
    <property type="match status" value="1"/>
</dbReference>
<sequence length="957" mass="108109">MVSTVASQSSRVSLSPAKQLNQAVDDFQRILTEDQRTELKNIKSIPDADAVLVFTAQLDSSQRRRGRSIATRLHSVLQSVREFSAVIDTFVSSHPEIAALVWGSVKLTIQIVLNFTSYYEACSNLFLGLALHCPRFAEYQVLYPNSVRLQAALCNFHASLIQFCKHIVEAAQRPWKTQLLNALWQSFEQEFKSDIGMIQRCGDEVREEIGLAKAQADFQDQELQKKEREAASGHRLKLRDLLSRTGHDLETIKGWQLQQEDKRRSERRRQLLDFLSSYDHLPPFKRACKERHCEIPTSSASAITQLFACKGNSNEIVTFFFPQFNDPQSLCAETVIRSIIRQSLDPVTLSEEMEAKLVEIRQNPTAGIDALTVLLQQRLAQSERFFIFIDALDEFEPRERRSLLDFIVSLGPAAGLGPKVFLAGRDSLSGELQDKLPGIERISMASAEAKTDIAAYVKETLQERVDNRDLVVGDQSLISDIEEALTNHADGMFLWVTFLINELCAQHCDADIRNAIGCLPSTLTETFSRALLRIISRRNASVAAKVFSWVAIAKRYLTLDEIREAISIEIGQLYSMPERLINGIDQLPSWCENLVHVDEELKTVQFAHQAVHKFIIERPTGPQFGDFRFNLQDADHHAGEICVTYLNFNEFKTTLTRRPQPIKPVDPVAMARLALSPHFKVPSTIPGFSLSSRHQKSKAEVDVVRVLSSYNREDGEGSRRRLERSHPFLEYASTYWISHTSRFRKDSATWYLWHRMITCGHDLAKRPWPEQQEFDALDPDLLAWSLQSRHYALIRLIEGCGGISELNTCDTVWSFAGQGDIELLDVLLEGNYSLHTTAVALQKASEGGHFEIVERLLATGKVDINVKDDNGQTPLLWAARNRHEAIVRLLLATGKVDIDVKDDIFGLTPLSWAACNGHEAVTSMLLATGKADIDAKEINGWTPLLWAARNRHEAIER</sequence>
<dbReference type="AlphaFoldDB" id="A0AAN6UZF6"/>
<comment type="caution">
    <text evidence="6">The sequence shown here is derived from an EMBL/GenBank/DDBJ whole genome shotgun (WGS) entry which is preliminary data.</text>
</comment>
<feature type="domain" description="GPI inositol-deacylase winged helix" evidence="3">
    <location>
        <begin position="538"/>
        <end position="617"/>
    </location>
</feature>
<dbReference type="InterPro" id="IPR036770">
    <property type="entry name" value="Ankyrin_rpt-contain_sf"/>
</dbReference>
<gene>
    <name evidence="6" type="ORF">C8A04DRAFT_30375</name>
</gene>
<dbReference type="Pfam" id="PF24809">
    <property type="entry name" value="DUF7708"/>
    <property type="match status" value="1"/>
</dbReference>